<name>A0A3F2RHX3_9STRA</name>
<evidence type="ECO:0000313" key="3">
    <source>
        <dbReference type="EMBL" id="RLN49131.1"/>
    </source>
</evidence>
<protein>
    <submittedName>
        <fullName evidence="4">Uncharacterized protein</fullName>
    </submittedName>
</protein>
<feature type="transmembrane region" description="Helical" evidence="2">
    <location>
        <begin position="36"/>
        <end position="57"/>
    </location>
</feature>
<evidence type="ECO:0000313" key="4">
    <source>
        <dbReference type="EMBL" id="RLN57351.1"/>
    </source>
</evidence>
<evidence type="ECO:0000313" key="6">
    <source>
        <dbReference type="Proteomes" id="UP000284657"/>
    </source>
</evidence>
<reference evidence="5 6" key="1">
    <citation type="submission" date="2018-07" db="EMBL/GenBank/DDBJ databases">
        <title>Genome sequencing of oomycete isolates from Chile give support for New Zealand origin for Phytophthora kernoviae and make available the first Nothophytophthora sp. genome.</title>
        <authorList>
            <person name="Studholme D.J."/>
            <person name="Sanfuentes E."/>
            <person name="Panda P."/>
            <person name="Hill R."/>
            <person name="Sambles C."/>
            <person name="Grant M."/>
            <person name="Williams N.M."/>
            <person name="Mcdougal R.L."/>
        </authorList>
    </citation>
    <scope>NUCLEOTIDE SEQUENCE [LARGE SCALE GENOMIC DNA]</scope>
    <source>
        <strain evidence="4">Chile6</strain>
        <strain evidence="3">Chile7</strain>
    </source>
</reference>
<keyword evidence="2" id="KW-1133">Transmembrane helix</keyword>
<feature type="region of interest" description="Disordered" evidence="1">
    <location>
        <begin position="177"/>
        <end position="218"/>
    </location>
</feature>
<gene>
    <name evidence="3" type="ORF">BBJ29_007170</name>
    <name evidence="4" type="ORF">BBP00_00007541</name>
</gene>
<dbReference type="Proteomes" id="UP000284657">
    <property type="component" value="Unassembled WGS sequence"/>
</dbReference>
<dbReference type="OrthoDB" id="118455at2759"/>
<keyword evidence="2" id="KW-0472">Membrane</keyword>
<proteinExistence type="predicted"/>
<organism evidence="4 5">
    <name type="scientific">Phytophthora kernoviae</name>
    <dbReference type="NCBI Taxonomy" id="325452"/>
    <lineage>
        <taxon>Eukaryota</taxon>
        <taxon>Sar</taxon>
        <taxon>Stramenopiles</taxon>
        <taxon>Oomycota</taxon>
        <taxon>Peronosporomycetes</taxon>
        <taxon>Peronosporales</taxon>
        <taxon>Peronosporaceae</taxon>
        <taxon>Phytophthora</taxon>
    </lineage>
</organism>
<keyword evidence="2" id="KW-0812">Transmembrane</keyword>
<evidence type="ECO:0000256" key="2">
    <source>
        <dbReference type="SAM" id="Phobius"/>
    </source>
</evidence>
<dbReference type="EMBL" id="MBAD02002191">
    <property type="protein sequence ID" value="RLN49131.1"/>
    <property type="molecule type" value="Genomic_DNA"/>
</dbReference>
<evidence type="ECO:0000256" key="1">
    <source>
        <dbReference type="SAM" id="MobiDB-lite"/>
    </source>
</evidence>
<accession>A0A3F2RHX3</accession>
<sequence length="218" mass="24123">MKAPTNYGSDNEETRFIRRVATPDRPNSKRRQKKRLAVAGAALGLLAASAGIGYATLRTANTTSAMETMQLEADRAFVSKLGDAFHPSFETVKLSNLSNDIEENMIELLEEKLKSDVDCTRQASDERKFPVTKEDAGVFYYLLDVFCPIVTITVTQPEGSEKNNMYNQFTEHNTEQVTVEIPTPQGNKEQDAVEEEETPTGEEKLEIPDGEGGVTPVT</sequence>
<dbReference type="EMBL" id="MBDO02000311">
    <property type="protein sequence ID" value="RLN57351.1"/>
    <property type="molecule type" value="Genomic_DNA"/>
</dbReference>
<dbReference type="AlphaFoldDB" id="A0A3F2RHX3"/>
<evidence type="ECO:0000313" key="5">
    <source>
        <dbReference type="Proteomes" id="UP000277300"/>
    </source>
</evidence>
<dbReference type="Proteomes" id="UP000277300">
    <property type="component" value="Unassembled WGS sequence"/>
</dbReference>
<comment type="caution">
    <text evidence="4">The sequence shown here is derived from an EMBL/GenBank/DDBJ whole genome shotgun (WGS) entry which is preliminary data.</text>
</comment>